<dbReference type="Pfam" id="PF00072">
    <property type="entry name" value="Response_reg"/>
    <property type="match status" value="1"/>
</dbReference>
<dbReference type="AlphaFoldDB" id="A0A7G9Z6Y3"/>
<evidence type="ECO:0000256" key="1">
    <source>
        <dbReference type="ARBA" id="ARBA00022553"/>
    </source>
</evidence>
<dbReference type="SUPFAM" id="SSF52172">
    <property type="entry name" value="CheY-like"/>
    <property type="match status" value="1"/>
</dbReference>
<accession>A0A7G9Z6Y3</accession>
<dbReference type="PANTHER" id="PTHR44591">
    <property type="entry name" value="STRESS RESPONSE REGULATOR PROTEIN 1"/>
    <property type="match status" value="1"/>
</dbReference>
<dbReference type="InterPro" id="IPR001789">
    <property type="entry name" value="Sig_transdc_resp-reg_receiver"/>
</dbReference>
<evidence type="ECO:0000256" key="2">
    <source>
        <dbReference type="PROSITE-ProRule" id="PRU00169"/>
    </source>
</evidence>
<dbReference type="Gene3D" id="3.40.50.2300">
    <property type="match status" value="1"/>
</dbReference>
<gene>
    <name evidence="4" type="primary">cheB</name>
    <name evidence="4" type="ORF">PFDBEHGB_00008</name>
</gene>
<dbReference type="EMBL" id="MT631642">
    <property type="protein sequence ID" value="QNO56017.1"/>
    <property type="molecule type" value="Genomic_DNA"/>
</dbReference>
<organism evidence="4">
    <name type="scientific">Candidatus Methanophaga sp. ANME-1 ERB7</name>
    <dbReference type="NCBI Taxonomy" id="2759913"/>
    <lineage>
        <taxon>Archaea</taxon>
        <taxon>Methanobacteriati</taxon>
        <taxon>Methanobacteriota</taxon>
        <taxon>Stenosarchaea group</taxon>
        <taxon>Methanomicrobia</taxon>
        <taxon>Candidatus Methanophagales</taxon>
        <taxon>Candidatus Methanophagaceae</taxon>
        <taxon>Candidatus Methanophaga</taxon>
    </lineage>
</organism>
<dbReference type="PANTHER" id="PTHR44591:SF3">
    <property type="entry name" value="RESPONSE REGULATORY DOMAIN-CONTAINING PROTEIN"/>
    <property type="match status" value="1"/>
</dbReference>
<evidence type="ECO:0000259" key="3">
    <source>
        <dbReference type="PROSITE" id="PS50110"/>
    </source>
</evidence>
<reference evidence="4" key="1">
    <citation type="submission" date="2020-06" db="EMBL/GenBank/DDBJ databases">
        <title>Unique genomic features of the anaerobic methanotrophic archaea.</title>
        <authorList>
            <person name="Chadwick G.L."/>
            <person name="Skennerton C.T."/>
            <person name="Laso-Perez R."/>
            <person name="Leu A.O."/>
            <person name="Speth D.R."/>
            <person name="Yu H."/>
            <person name="Morgan-Lang C."/>
            <person name="Hatzenpichler R."/>
            <person name="Goudeau D."/>
            <person name="Malmstrom R."/>
            <person name="Brazelton W.J."/>
            <person name="Woyke T."/>
            <person name="Hallam S.J."/>
            <person name="Tyson G.W."/>
            <person name="Wegener G."/>
            <person name="Boetius A."/>
            <person name="Orphan V."/>
        </authorList>
    </citation>
    <scope>NUCLEOTIDE SEQUENCE</scope>
</reference>
<dbReference type="EC" id="3.1.1.61" evidence="4"/>
<sequence length="128" mass="14285">MVKAKILVVDDESIIAKDIQDMLKDRGYDVPAIASSGEEAIKKAEEIKPDLVLMNIGLKGDMDGIDAAAHVHNRFDIPVVYVTAYMDEKRLERAKVTKPFGYILKPFEDKELFPAIEKALGGNPKERL</sequence>
<dbReference type="SMART" id="SM00448">
    <property type="entry name" value="REC"/>
    <property type="match status" value="1"/>
</dbReference>
<protein>
    <submittedName>
        <fullName evidence="4">Protein-glutamate methylesterase/protein-glutamine glutaminase</fullName>
        <ecNumber evidence="4">3.1.1.61</ecNumber>
    </submittedName>
</protein>
<dbReference type="GO" id="GO:0008984">
    <property type="term" value="F:protein-glutamate methylesterase activity"/>
    <property type="evidence" value="ECO:0007669"/>
    <property type="project" value="UniProtKB-EC"/>
</dbReference>
<dbReference type="InterPro" id="IPR011006">
    <property type="entry name" value="CheY-like_superfamily"/>
</dbReference>
<dbReference type="PROSITE" id="PS50110">
    <property type="entry name" value="RESPONSE_REGULATORY"/>
    <property type="match status" value="1"/>
</dbReference>
<name>A0A7G9Z6Y3_9EURY</name>
<dbReference type="GO" id="GO:0000160">
    <property type="term" value="P:phosphorelay signal transduction system"/>
    <property type="evidence" value="ECO:0007669"/>
    <property type="project" value="InterPro"/>
</dbReference>
<evidence type="ECO:0000313" key="4">
    <source>
        <dbReference type="EMBL" id="QNO56017.1"/>
    </source>
</evidence>
<feature type="domain" description="Response regulatory" evidence="3">
    <location>
        <begin position="5"/>
        <end position="120"/>
    </location>
</feature>
<keyword evidence="1" id="KW-0597">Phosphoprotein</keyword>
<dbReference type="CDD" id="cd17534">
    <property type="entry name" value="REC_DC-like"/>
    <property type="match status" value="1"/>
</dbReference>
<proteinExistence type="predicted"/>
<keyword evidence="4" id="KW-0378">Hydrolase</keyword>
<dbReference type="InterPro" id="IPR050595">
    <property type="entry name" value="Bact_response_regulator"/>
</dbReference>
<comment type="caution">
    <text evidence="2">Lacks conserved residue(s) required for the propagation of feature annotation.</text>
</comment>